<gene>
    <name evidence="1" type="ORF">CAMGR0001_0765</name>
</gene>
<dbReference type="EMBL" id="ACYG01000019">
    <property type="protein sequence ID" value="EEV18010.1"/>
    <property type="molecule type" value="Genomic_DNA"/>
</dbReference>
<evidence type="ECO:0000313" key="1">
    <source>
        <dbReference type="EMBL" id="EEV18010.1"/>
    </source>
</evidence>
<name>C8PFX2_9BACT</name>
<evidence type="ECO:0000313" key="2">
    <source>
        <dbReference type="Proteomes" id="UP000005709"/>
    </source>
</evidence>
<keyword evidence="2" id="KW-1185">Reference proteome</keyword>
<accession>C8PFX2</accession>
<organism evidence="1 2">
    <name type="scientific">Campylobacter gracilis RM3268</name>
    <dbReference type="NCBI Taxonomy" id="553220"/>
    <lineage>
        <taxon>Bacteria</taxon>
        <taxon>Pseudomonadati</taxon>
        <taxon>Campylobacterota</taxon>
        <taxon>Epsilonproteobacteria</taxon>
        <taxon>Campylobacterales</taxon>
        <taxon>Campylobacteraceae</taxon>
        <taxon>Campylobacter</taxon>
    </lineage>
</organism>
<dbReference type="AlphaFoldDB" id="C8PFX2"/>
<dbReference type="Proteomes" id="UP000005709">
    <property type="component" value="Unassembled WGS sequence"/>
</dbReference>
<comment type="caution">
    <text evidence="1">The sequence shown here is derived from an EMBL/GenBank/DDBJ whole genome shotgun (WGS) entry which is preliminary data.</text>
</comment>
<proteinExistence type="predicted"/>
<sequence>MKSAQVRFKIFKFQRAFCALQILNNFCGRFSFRDRNFTPAVHKI</sequence>
<protein>
    <submittedName>
        <fullName evidence="1">Uncharacterized protein</fullName>
    </submittedName>
</protein>
<reference evidence="1 2" key="1">
    <citation type="submission" date="2009-07" db="EMBL/GenBank/DDBJ databases">
        <authorList>
            <person name="Madupu R."/>
            <person name="Sebastian Y."/>
            <person name="Durkin A.S."/>
            <person name="Torralba M."/>
            <person name="Methe B."/>
            <person name="Sutton G.G."/>
            <person name="Strausberg R.L."/>
            <person name="Nelson K.E."/>
        </authorList>
    </citation>
    <scope>NUCLEOTIDE SEQUENCE [LARGE SCALE GENOMIC DNA]</scope>
    <source>
        <strain evidence="1 2">RM3268</strain>
    </source>
</reference>